<evidence type="ECO:0000313" key="2">
    <source>
        <dbReference type="Proteomes" id="UP000823674"/>
    </source>
</evidence>
<name>A0ABQ7NCJ3_BRACM</name>
<organism evidence="1 2">
    <name type="scientific">Brassica rapa subsp. trilocularis</name>
    <dbReference type="NCBI Taxonomy" id="1813537"/>
    <lineage>
        <taxon>Eukaryota</taxon>
        <taxon>Viridiplantae</taxon>
        <taxon>Streptophyta</taxon>
        <taxon>Embryophyta</taxon>
        <taxon>Tracheophyta</taxon>
        <taxon>Spermatophyta</taxon>
        <taxon>Magnoliopsida</taxon>
        <taxon>eudicotyledons</taxon>
        <taxon>Gunneridae</taxon>
        <taxon>Pentapetalae</taxon>
        <taxon>rosids</taxon>
        <taxon>malvids</taxon>
        <taxon>Brassicales</taxon>
        <taxon>Brassicaceae</taxon>
        <taxon>Brassiceae</taxon>
        <taxon>Brassica</taxon>
    </lineage>
</organism>
<protein>
    <submittedName>
        <fullName evidence="1">Uncharacterized protein</fullName>
    </submittedName>
</protein>
<accession>A0ABQ7NCJ3</accession>
<comment type="caution">
    <text evidence="1">The sequence shown here is derived from an EMBL/GenBank/DDBJ whole genome shotgun (WGS) entry which is preliminary data.</text>
</comment>
<dbReference type="EMBL" id="JADBGQ010000003">
    <property type="protein sequence ID" value="KAG5407886.1"/>
    <property type="molecule type" value="Genomic_DNA"/>
</dbReference>
<feature type="non-terminal residue" evidence="1">
    <location>
        <position position="1"/>
    </location>
</feature>
<reference evidence="1 2" key="1">
    <citation type="submission" date="2021-03" db="EMBL/GenBank/DDBJ databases">
        <authorList>
            <person name="King G.J."/>
            <person name="Bancroft I."/>
            <person name="Baten A."/>
            <person name="Bloomfield J."/>
            <person name="Borpatragohain P."/>
            <person name="He Z."/>
            <person name="Irish N."/>
            <person name="Irwin J."/>
            <person name="Liu K."/>
            <person name="Mauleon R.P."/>
            <person name="Moore J."/>
            <person name="Morris R."/>
            <person name="Ostergaard L."/>
            <person name="Wang B."/>
            <person name="Wells R."/>
        </authorList>
    </citation>
    <scope>NUCLEOTIDE SEQUENCE [LARGE SCALE GENOMIC DNA]</scope>
    <source>
        <strain evidence="1">R-o-18</strain>
        <tissue evidence="1">Leaf</tissue>
    </source>
</reference>
<proteinExistence type="predicted"/>
<evidence type="ECO:0000313" key="1">
    <source>
        <dbReference type="EMBL" id="KAG5407886.1"/>
    </source>
</evidence>
<feature type="non-terminal residue" evidence="1">
    <location>
        <position position="401"/>
    </location>
</feature>
<dbReference type="Proteomes" id="UP000823674">
    <property type="component" value="Chromosome A03"/>
</dbReference>
<sequence length="401" mass="45304">KHEVDRPSTKCLRACNRSMLIDMCVLVWGLACTLGMHLDILEKLWRPECVLDMQPDMWSTRCRRACVRSHAKRHTGCHQPEPDLLVSPINTPRPQIISSHPDLSKLAPREGYVQLKVNQMKISSDGKQVNMAREGERNKVVDLECSRFSPRRPVPSNRRFYMIVTRKLCPNDFVLSRVSSYPRVLNSRSSTRYSAGKSEELSRSWRRFCPDQCVEACQFLHGETEVMSKSRSIQSSPVKASIGFSPSPLRLTSFLSAKNTVSRYLEVGSWHEAGVLSDLVTGGFKETPYSLDREDSDRRGHGLWLMTRRTVGCRAVTRMTVGRGRLKVALGKNDRIAGCWTLGPPVSWSKVCDSDRIVPSPSRSASGPWCWVGRSVMFLFDCWLAGWPFISNPWCGSSVGH</sequence>
<gene>
    <name evidence="1" type="primary">A03g509970.1_BraROA</name>
    <name evidence="1" type="ORF">IGI04_014005</name>
</gene>
<keyword evidence="2" id="KW-1185">Reference proteome</keyword>